<evidence type="ECO:0000256" key="4">
    <source>
        <dbReference type="ARBA" id="ARBA00022989"/>
    </source>
</evidence>
<evidence type="ECO:0000313" key="9">
    <source>
        <dbReference type="Proteomes" id="UP000183687"/>
    </source>
</evidence>
<dbReference type="PANTHER" id="PTHR38459">
    <property type="entry name" value="PROPHAGE BACTOPRENOL-LINKED GLUCOSE TRANSLOCASE HOMOLOG"/>
    <property type="match status" value="1"/>
</dbReference>
<dbReference type="GO" id="GO:0000271">
    <property type="term" value="P:polysaccharide biosynthetic process"/>
    <property type="evidence" value="ECO:0007669"/>
    <property type="project" value="InterPro"/>
</dbReference>
<dbReference type="Proteomes" id="UP000183687">
    <property type="component" value="Unassembled WGS sequence"/>
</dbReference>
<evidence type="ECO:0000256" key="5">
    <source>
        <dbReference type="ARBA" id="ARBA00023136"/>
    </source>
</evidence>
<protein>
    <submittedName>
        <fullName evidence="8">Flippase GtrA (Transmembrane translocase of bactoprenol-linked glucose)</fullName>
    </submittedName>
</protein>
<accession>A0AB38A7X1</accession>
<dbReference type="InterPro" id="IPR051401">
    <property type="entry name" value="GtrA_CellWall_Glycosyl"/>
</dbReference>
<evidence type="ECO:0000256" key="6">
    <source>
        <dbReference type="SAM" id="Phobius"/>
    </source>
</evidence>
<dbReference type="PANTHER" id="PTHR38459:SF1">
    <property type="entry name" value="PROPHAGE BACTOPRENOL-LINKED GLUCOSE TRANSLOCASE HOMOLOG"/>
    <property type="match status" value="1"/>
</dbReference>
<reference evidence="8 9" key="1">
    <citation type="submission" date="2016-10" db="EMBL/GenBank/DDBJ databases">
        <authorList>
            <person name="Varghese N."/>
            <person name="Submissions S."/>
        </authorList>
    </citation>
    <scope>NUCLEOTIDE SEQUENCE [LARGE SCALE GENOMIC DNA]</scope>
    <source>
        <strain evidence="8 9">DSM 20586</strain>
    </source>
</reference>
<feature type="transmembrane region" description="Helical" evidence="6">
    <location>
        <begin position="113"/>
        <end position="134"/>
    </location>
</feature>
<comment type="caution">
    <text evidence="8">The sequence shown here is derived from an EMBL/GenBank/DDBJ whole genome shotgun (WGS) entry which is preliminary data.</text>
</comment>
<comment type="similarity">
    <text evidence="2">Belongs to the GtrA family.</text>
</comment>
<keyword evidence="3 6" id="KW-0812">Transmembrane</keyword>
<feature type="transmembrane region" description="Helical" evidence="6">
    <location>
        <begin position="50"/>
        <end position="74"/>
    </location>
</feature>
<proteinExistence type="inferred from homology"/>
<evidence type="ECO:0000259" key="7">
    <source>
        <dbReference type="Pfam" id="PF04138"/>
    </source>
</evidence>
<evidence type="ECO:0000256" key="2">
    <source>
        <dbReference type="ARBA" id="ARBA00009399"/>
    </source>
</evidence>
<organism evidence="8 9">
    <name type="scientific">Atopobium minutum</name>
    <dbReference type="NCBI Taxonomy" id="1381"/>
    <lineage>
        <taxon>Bacteria</taxon>
        <taxon>Bacillati</taxon>
        <taxon>Actinomycetota</taxon>
        <taxon>Coriobacteriia</taxon>
        <taxon>Coriobacteriales</taxon>
        <taxon>Atopobiaceae</taxon>
        <taxon>Atopobium</taxon>
    </lineage>
</organism>
<dbReference type="InterPro" id="IPR007267">
    <property type="entry name" value="GtrA_DPMS_TM"/>
</dbReference>
<sequence>MQRGVDTTDTANTKPHVGLLRQFVRYGAFGALCSATDTLLFWLMTSGFNIMPLVANAASTLVGVTMSFFINCRYTFKVSDKMLRRYLAFFSIGALGLMVSECIIGFGQAQLPWIIPVYLKLIAVALVGACQFFLNRNISFREAVGAENDEDELI</sequence>
<comment type="subcellular location">
    <subcellularLocation>
        <location evidence="1">Membrane</location>
        <topology evidence="1">Multi-pass membrane protein</topology>
    </subcellularLocation>
</comment>
<dbReference type="AlphaFoldDB" id="A0AB38A7X1"/>
<dbReference type="EMBL" id="FNSH01000001">
    <property type="protein sequence ID" value="SEB99110.1"/>
    <property type="molecule type" value="Genomic_DNA"/>
</dbReference>
<feature type="domain" description="GtrA/DPMS transmembrane" evidence="7">
    <location>
        <begin position="25"/>
        <end position="140"/>
    </location>
</feature>
<name>A0AB38A7X1_9ACTN</name>
<evidence type="ECO:0000256" key="1">
    <source>
        <dbReference type="ARBA" id="ARBA00004141"/>
    </source>
</evidence>
<evidence type="ECO:0000256" key="3">
    <source>
        <dbReference type="ARBA" id="ARBA00022692"/>
    </source>
</evidence>
<gene>
    <name evidence="8" type="ORF">SAMN04489746_1396</name>
</gene>
<evidence type="ECO:0000313" key="8">
    <source>
        <dbReference type="EMBL" id="SEB99110.1"/>
    </source>
</evidence>
<feature type="transmembrane region" description="Helical" evidence="6">
    <location>
        <begin position="23"/>
        <end position="44"/>
    </location>
</feature>
<keyword evidence="5 6" id="KW-0472">Membrane</keyword>
<feature type="transmembrane region" description="Helical" evidence="6">
    <location>
        <begin position="86"/>
        <end position="107"/>
    </location>
</feature>
<dbReference type="Pfam" id="PF04138">
    <property type="entry name" value="GtrA_DPMS_TM"/>
    <property type="match status" value="1"/>
</dbReference>
<dbReference type="RefSeq" id="WP_002563940.1">
    <property type="nucleotide sequence ID" value="NZ_CALJSN010000008.1"/>
</dbReference>
<dbReference type="GO" id="GO:0005886">
    <property type="term" value="C:plasma membrane"/>
    <property type="evidence" value="ECO:0007669"/>
    <property type="project" value="TreeGrafter"/>
</dbReference>
<keyword evidence="4 6" id="KW-1133">Transmembrane helix</keyword>